<keyword evidence="2" id="KW-0472">Membrane</keyword>
<keyword evidence="2" id="KW-0812">Transmembrane</keyword>
<reference evidence="3 4" key="1">
    <citation type="journal article" date="2015" name="Genome Biol.">
        <title>Comparative genomics of Steinernema reveals deeply conserved gene regulatory networks.</title>
        <authorList>
            <person name="Dillman A.R."/>
            <person name="Macchietto M."/>
            <person name="Porter C.F."/>
            <person name="Rogers A."/>
            <person name="Williams B."/>
            <person name="Antoshechkin I."/>
            <person name="Lee M.M."/>
            <person name="Goodwin Z."/>
            <person name="Lu X."/>
            <person name="Lewis E.E."/>
            <person name="Goodrich-Blair H."/>
            <person name="Stock S.P."/>
            <person name="Adams B.J."/>
            <person name="Sternberg P.W."/>
            <person name="Mortazavi A."/>
        </authorList>
    </citation>
    <scope>NUCLEOTIDE SEQUENCE [LARGE SCALE GENOMIC DNA]</scope>
    <source>
        <strain evidence="3 4">ALL</strain>
    </source>
</reference>
<dbReference type="AlphaFoldDB" id="A0A4U5LXW4"/>
<dbReference type="InterPro" id="IPR036259">
    <property type="entry name" value="MFS_trans_sf"/>
</dbReference>
<reference evidence="3 4" key="2">
    <citation type="journal article" date="2019" name="G3 (Bethesda)">
        <title>Hybrid Assembly of the Genome of the Entomopathogenic Nematode Steinernema carpocapsae Identifies the X-Chromosome.</title>
        <authorList>
            <person name="Serra L."/>
            <person name="Macchietto M."/>
            <person name="Macias-Munoz A."/>
            <person name="McGill C.J."/>
            <person name="Rodriguez I.M."/>
            <person name="Rodriguez B."/>
            <person name="Murad R."/>
            <person name="Mortazavi A."/>
        </authorList>
    </citation>
    <scope>NUCLEOTIDE SEQUENCE [LARGE SCALE GENOMIC DNA]</scope>
    <source>
        <strain evidence="3 4">ALL</strain>
    </source>
</reference>
<dbReference type="EMBL" id="AZBU02000011">
    <property type="protein sequence ID" value="TKR61062.1"/>
    <property type="molecule type" value="Genomic_DNA"/>
</dbReference>
<feature type="compositionally biased region" description="Low complexity" evidence="1">
    <location>
        <begin position="150"/>
        <end position="169"/>
    </location>
</feature>
<proteinExistence type="predicted"/>
<accession>A0A4U5LXW4</accession>
<keyword evidence="4" id="KW-1185">Reference proteome</keyword>
<evidence type="ECO:0000256" key="1">
    <source>
        <dbReference type="SAM" id="MobiDB-lite"/>
    </source>
</evidence>
<evidence type="ECO:0000313" key="4">
    <source>
        <dbReference type="Proteomes" id="UP000298663"/>
    </source>
</evidence>
<feature type="transmembrane region" description="Helical" evidence="2">
    <location>
        <begin position="77"/>
        <end position="101"/>
    </location>
</feature>
<dbReference type="Proteomes" id="UP000298663">
    <property type="component" value="Unassembled WGS sequence"/>
</dbReference>
<sequence length="178" mass="19690">MSYSTVIFIAFGLSEKNAVLFSTCYPIVQIALLFLLRRVSLSRRLLVLGGFGICLMAMFLLMLTLENENFDPTVRKYLLGLLFTVLAVTTGIPCNSAICLITEQFETQSLRIRGSANSRMIMWILSAIRCISSLMLESTLCRYLVPAPPHSSRSSNSRPSPHSSPISPALYRCSSSSP</sequence>
<feature type="transmembrane region" description="Helical" evidence="2">
    <location>
        <begin position="45"/>
        <end position="65"/>
    </location>
</feature>
<protein>
    <recommendedName>
        <fullName evidence="5">Major facilitator superfamily associated domain-containing protein</fullName>
    </recommendedName>
</protein>
<dbReference type="Gene3D" id="1.20.1250.20">
    <property type="entry name" value="MFS general substrate transporter like domains"/>
    <property type="match status" value="1"/>
</dbReference>
<name>A0A4U5LXW4_STECR</name>
<evidence type="ECO:0008006" key="5">
    <source>
        <dbReference type="Google" id="ProtNLM"/>
    </source>
</evidence>
<keyword evidence="2" id="KW-1133">Transmembrane helix</keyword>
<evidence type="ECO:0000313" key="3">
    <source>
        <dbReference type="EMBL" id="TKR61062.1"/>
    </source>
</evidence>
<organism evidence="3 4">
    <name type="scientific">Steinernema carpocapsae</name>
    <name type="common">Entomopathogenic nematode</name>
    <dbReference type="NCBI Taxonomy" id="34508"/>
    <lineage>
        <taxon>Eukaryota</taxon>
        <taxon>Metazoa</taxon>
        <taxon>Ecdysozoa</taxon>
        <taxon>Nematoda</taxon>
        <taxon>Chromadorea</taxon>
        <taxon>Rhabditida</taxon>
        <taxon>Tylenchina</taxon>
        <taxon>Panagrolaimomorpha</taxon>
        <taxon>Strongyloidoidea</taxon>
        <taxon>Steinernematidae</taxon>
        <taxon>Steinernema</taxon>
    </lineage>
</organism>
<evidence type="ECO:0000256" key="2">
    <source>
        <dbReference type="SAM" id="Phobius"/>
    </source>
</evidence>
<dbReference type="OrthoDB" id="5825937at2759"/>
<gene>
    <name evidence="3" type="ORF">L596_028225</name>
</gene>
<feature type="transmembrane region" description="Helical" evidence="2">
    <location>
        <begin position="18"/>
        <end position="36"/>
    </location>
</feature>
<feature type="region of interest" description="Disordered" evidence="1">
    <location>
        <begin position="149"/>
        <end position="178"/>
    </location>
</feature>
<comment type="caution">
    <text evidence="3">The sequence shown here is derived from an EMBL/GenBank/DDBJ whole genome shotgun (WGS) entry which is preliminary data.</text>
</comment>
<dbReference type="SUPFAM" id="SSF103473">
    <property type="entry name" value="MFS general substrate transporter"/>
    <property type="match status" value="1"/>
</dbReference>